<dbReference type="Proteomes" id="UP000271031">
    <property type="component" value="Unassembled WGS sequence"/>
</dbReference>
<organism evidence="1 2">
    <name type="scientific">Brevibacillus fluminis</name>
    <dbReference type="NCBI Taxonomy" id="511487"/>
    <lineage>
        <taxon>Bacteria</taxon>
        <taxon>Bacillati</taxon>
        <taxon>Bacillota</taxon>
        <taxon>Bacilli</taxon>
        <taxon>Bacillales</taxon>
        <taxon>Paenibacillaceae</taxon>
        <taxon>Brevibacillus</taxon>
    </lineage>
</organism>
<name>A0A3M8DUV8_9BACL</name>
<protein>
    <submittedName>
        <fullName evidence="1">Uncharacterized protein</fullName>
    </submittedName>
</protein>
<dbReference type="AlphaFoldDB" id="A0A3M8DUV8"/>
<accession>A0A3M8DUV8</accession>
<evidence type="ECO:0000313" key="1">
    <source>
        <dbReference type="EMBL" id="RNB91948.1"/>
    </source>
</evidence>
<gene>
    <name evidence="1" type="ORF">EDM56_04130</name>
</gene>
<dbReference type="EMBL" id="RHHQ01000004">
    <property type="protein sequence ID" value="RNB91948.1"/>
    <property type="molecule type" value="Genomic_DNA"/>
</dbReference>
<evidence type="ECO:0000313" key="2">
    <source>
        <dbReference type="Proteomes" id="UP000271031"/>
    </source>
</evidence>
<dbReference type="OrthoDB" id="2474269at2"/>
<comment type="caution">
    <text evidence="1">The sequence shown here is derived from an EMBL/GenBank/DDBJ whole genome shotgun (WGS) entry which is preliminary data.</text>
</comment>
<dbReference type="RefSeq" id="WP_122916610.1">
    <property type="nucleotide sequence ID" value="NZ_RHHQ01000004.1"/>
</dbReference>
<sequence length="79" mass="8952">METNLLQQYLSRPVTVYFAPHMIASPDDEAEEGQLLSYDATGILLKQTNDSILFIPIDCIRSMSIRPHPSFWQRLTGAV</sequence>
<reference evidence="1 2" key="1">
    <citation type="submission" date="2018-10" db="EMBL/GenBank/DDBJ databases">
        <title>Phylogenomics of Brevibacillus.</title>
        <authorList>
            <person name="Dunlap C."/>
        </authorList>
    </citation>
    <scope>NUCLEOTIDE SEQUENCE [LARGE SCALE GENOMIC DNA]</scope>
    <source>
        <strain evidence="1 2">JCM 15716</strain>
    </source>
</reference>
<keyword evidence="2" id="KW-1185">Reference proteome</keyword>
<proteinExistence type="predicted"/>